<gene>
    <name evidence="1" type="ORF">CGL2_05939001</name>
</gene>
<reference evidence="1" key="1">
    <citation type="journal article" date="2004" name="Nature">
        <title>Community structure and metabolism through reconstruction of microbial genomes from the environment.</title>
        <authorList>
            <person name="Tyson G.W."/>
            <person name="Chapman J."/>
            <person name="Hugenholtz P."/>
            <person name="Allen E.E."/>
            <person name="Ram R.J."/>
            <person name="Richardson P.M."/>
            <person name="Solovyev V.V."/>
            <person name="Rubin E.M."/>
            <person name="Rokhsar D.S."/>
            <person name="Banfield J.F."/>
        </authorList>
    </citation>
    <scope>NUCLEOTIDE SEQUENCE [LARGE SCALE GENOMIC DNA]</scope>
</reference>
<dbReference type="EMBL" id="DS995262">
    <property type="protein sequence ID" value="EDZ38350.1"/>
    <property type="molecule type" value="Genomic_DNA"/>
</dbReference>
<accession>B6ARA7</accession>
<organism evidence="1">
    <name type="scientific">Leptospirillum sp. Group II '5-way CG'</name>
    <dbReference type="NCBI Taxonomy" id="419541"/>
    <lineage>
        <taxon>Bacteria</taxon>
        <taxon>Pseudomonadati</taxon>
        <taxon>Nitrospirota</taxon>
        <taxon>Nitrospiria</taxon>
        <taxon>Nitrospirales</taxon>
        <taxon>Nitrospiraceae</taxon>
        <taxon>Leptospirillum</taxon>
    </lineage>
</organism>
<proteinExistence type="predicted"/>
<protein>
    <submittedName>
        <fullName evidence="1">Uncharacterized protein</fullName>
    </submittedName>
</protein>
<reference evidence="1" key="2">
    <citation type="journal article" date="2008" name="PLoS Biol.">
        <title>Population genomic analysis of strain variation in Leptospirillum group II bacteria involved in acid mine drainage formation.</title>
        <authorList>
            <person name="Simmons S.L."/>
            <person name="Dibartolo G."/>
            <person name="Denef V.J."/>
            <person name="Goltsman D.S."/>
            <person name="Thelen M.P."/>
            <person name="Banfield J.F."/>
        </authorList>
    </citation>
    <scope>NUCLEOTIDE SEQUENCE [LARGE SCALE GENOMIC DNA]</scope>
</reference>
<dbReference type="AlphaFoldDB" id="B6ARA7"/>
<name>B6ARA7_9BACT</name>
<evidence type="ECO:0000313" key="1">
    <source>
        <dbReference type="EMBL" id="EDZ38350.1"/>
    </source>
</evidence>
<sequence>MMRTIVEEDRVSMLVDDTLPSWPRLREVLDGWYWRLSRDPGIGFEFEPGLFLIKTLEFSLEGVPFLTILYEFDEQEVRILSIRAIESN</sequence>